<dbReference type="SMART" id="SM00473">
    <property type="entry name" value="PAN_AP"/>
    <property type="match status" value="3"/>
</dbReference>
<keyword evidence="1" id="KW-0812">Transmembrane</keyword>
<dbReference type="PROSITE" id="PS51034">
    <property type="entry name" value="ZP_2"/>
    <property type="match status" value="1"/>
</dbReference>
<dbReference type="SMART" id="SM00241">
    <property type="entry name" value="ZP"/>
    <property type="match status" value="1"/>
</dbReference>
<feature type="transmembrane region" description="Helical" evidence="1">
    <location>
        <begin position="605"/>
        <end position="630"/>
    </location>
</feature>
<feature type="domain" description="Apple" evidence="2">
    <location>
        <begin position="209"/>
        <end position="286"/>
    </location>
</feature>
<dbReference type="PANTHER" id="PTHR47327">
    <property type="entry name" value="FI18240P1-RELATED"/>
    <property type="match status" value="1"/>
</dbReference>
<accession>A0AAV8ZJP2</accession>
<dbReference type="InterPro" id="IPR056953">
    <property type="entry name" value="CUT_N"/>
</dbReference>
<dbReference type="GO" id="GO:0009653">
    <property type="term" value="P:anatomical structure morphogenesis"/>
    <property type="evidence" value="ECO:0007669"/>
    <property type="project" value="TreeGrafter"/>
</dbReference>
<feature type="domain" description="Apple" evidence="2">
    <location>
        <begin position="103"/>
        <end position="196"/>
    </location>
</feature>
<dbReference type="CDD" id="cd01099">
    <property type="entry name" value="PAN_AP_HGF"/>
    <property type="match status" value="1"/>
</dbReference>
<feature type="domain" description="ZP" evidence="3">
    <location>
        <begin position="292"/>
        <end position="526"/>
    </location>
</feature>
<keyword evidence="5" id="KW-1185">Reference proteome</keyword>
<dbReference type="InterPro" id="IPR003609">
    <property type="entry name" value="Pan_app"/>
</dbReference>
<name>A0AAV8ZJP2_9CUCU</name>
<protein>
    <submittedName>
        <fullName evidence="4">Uncharacterized protein</fullName>
    </submittedName>
</protein>
<comment type="caution">
    <text evidence="4">The sequence shown here is derived from an EMBL/GenBank/DDBJ whole genome shotgun (WGS) entry which is preliminary data.</text>
</comment>
<feature type="domain" description="Apple" evidence="2">
    <location>
        <begin position="6"/>
        <end position="96"/>
    </location>
</feature>
<dbReference type="AlphaFoldDB" id="A0AAV8ZJP2"/>
<dbReference type="InterPro" id="IPR001507">
    <property type="entry name" value="ZP_dom"/>
</dbReference>
<keyword evidence="1" id="KW-1133">Transmembrane helix</keyword>
<dbReference type="PANTHER" id="PTHR47327:SF8">
    <property type="entry name" value="FI17836P1"/>
    <property type="match status" value="1"/>
</dbReference>
<dbReference type="InterPro" id="IPR052774">
    <property type="entry name" value="Celegans_DevNeuronal_Protein"/>
</dbReference>
<keyword evidence="1" id="KW-0472">Membrane</keyword>
<dbReference type="Gene3D" id="3.50.4.10">
    <property type="entry name" value="Hepatocyte Growth Factor"/>
    <property type="match status" value="2"/>
</dbReference>
<evidence type="ECO:0000259" key="2">
    <source>
        <dbReference type="PROSITE" id="PS50948"/>
    </source>
</evidence>
<evidence type="ECO:0000256" key="1">
    <source>
        <dbReference type="SAM" id="Phobius"/>
    </source>
</evidence>
<proteinExistence type="predicted"/>
<sequence>ANLMNCPQTDVKFEKVLGLRPPNFSNPKLLYKLDKGVPLRPITSECIAKCQSNENCRSFVLYYSIFQCYWFRNNINGAEETENVIDDDAAWFIKVCLTNNKACNKLWIFERIPGAALIGNDTKTLPDSLTRTDCQQYCLNETDFLCRSIKYRITETGYNPSSDIKGICTLSNADRHLLPNSYRVSGYDEEYFENECAANSLHNSSEKFCAYEEYDNVTLAHSDVLFERKTKEECQKLCEEFQNFNCMGFSIINKHVCLLHSEDSKIHGPKILREKVRSTYYEKARCLNISVSCSQTYMRMVYDPEQNFFGKVYMQGYSDNPECYAIGQGRFKLITLKLPLLSSKCGILRADGPLNRTLLSGTMIIQYNSIIQTQGDRIIKVGCIFGNDSKILIGTGVKISTPRPNKGSTFFDNSSNNTRSPVVEMRILDLNTQEEISSYDIWASHLVAMTEKNDESIFLLDDRGCPTNLNIFPPLEKVATNTSRKLVASFQAFKFATSPIVRFSVIIQFCPDECPPVTCGHNIISYGRRKREIISHSIQTINGTTVVKISRSDFEERRGLVNEMPLEYVMLVRDPKSFSDKLVFGENKILVAGYDYTTNEVCMDYSLVIGLIVTWILIQIFFVIGCIILVKRYKRYYQHQCTRQSLEELHRNFDIGFSNLENRRVHWADNENIL</sequence>
<dbReference type="Proteomes" id="UP001162156">
    <property type="component" value="Unassembled WGS sequence"/>
</dbReference>
<organism evidence="4 5">
    <name type="scientific">Rhamnusium bicolor</name>
    <dbReference type="NCBI Taxonomy" id="1586634"/>
    <lineage>
        <taxon>Eukaryota</taxon>
        <taxon>Metazoa</taxon>
        <taxon>Ecdysozoa</taxon>
        <taxon>Arthropoda</taxon>
        <taxon>Hexapoda</taxon>
        <taxon>Insecta</taxon>
        <taxon>Pterygota</taxon>
        <taxon>Neoptera</taxon>
        <taxon>Endopterygota</taxon>
        <taxon>Coleoptera</taxon>
        <taxon>Polyphaga</taxon>
        <taxon>Cucujiformia</taxon>
        <taxon>Chrysomeloidea</taxon>
        <taxon>Cerambycidae</taxon>
        <taxon>Lepturinae</taxon>
        <taxon>Rhagiini</taxon>
        <taxon>Rhamnusium</taxon>
    </lineage>
</organism>
<dbReference type="SUPFAM" id="SSF57414">
    <property type="entry name" value="Hairpin loop containing domain-like"/>
    <property type="match status" value="3"/>
</dbReference>
<evidence type="ECO:0000259" key="3">
    <source>
        <dbReference type="PROSITE" id="PS51034"/>
    </source>
</evidence>
<dbReference type="EMBL" id="JANEYF010001344">
    <property type="protein sequence ID" value="KAJ8964562.1"/>
    <property type="molecule type" value="Genomic_DNA"/>
</dbReference>
<dbReference type="PROSITE" id="PS50948">
    <property type="entry name" value="PAN"/>
    <property type="match status" value="3"/>
</dbReference>
<evidence type="ECO:0000313" key="4">
    <source>
        <dbReference type="EMBL" id="KAJ8964562.1"/>
    </source>
</evidence>
<dbReference type="Pfam" id="PF25057">
    <property type="entry name" value="CUT_N"/>
    <property type="match status" value="1"/>
</dbReference>
<dbReference type="Pfam" id="PF00024">
    <property type="entry name" value="PAN_1"/>
    <property type="match status" value="3"/>
</dbReference>
<evidence type="ECO:0000313" key="5">
    <source>
        <dbReference type="Proteomes" id="UP001162156"/>
    </source>
</evidence>
<feature type="non-terminal residue" evidence="4">
    <location>
        <position position="1"/>
    </location>
</feature>
<reference evidence="4" key="1">
    <citation type="journal article" date="2023" name="Insect Mol. Biol.">
        <title>Genome sequencing provides insights into the evolution of gene families encoding plant cell wall-degrading enzymes in longhorned beetles.</title>
        <authorList>
            <person name="Shin N.R."/>
            <person name="Okamura Y."/>
            <person name="Kirsch R."/>
            <person name="Pauchet Y."/>
        </authorList>
    </citation>
    <scope>NUCLEOTIDE SEQUENCE</scope>
    <source>
        <strain evidence="4">RBIC_L_NR</strain>
    </source>
</reference>
<gene>
    <name evidence="4" type="ORF">NQ314_004866</name>
</gene>